<dbReference type="OrthoDB" id="18862at2759"/>
<evidence type="ECO:0000256" key="4">
    <source>
        <dbReference type="ARBA" id="ARBA00011245"/>
    </source>
</evidence>
<dbReference type="InterPro" id="IPR052492">
    <property type="entry name" value="Tubulin-tyrosine_ligase"/>
</dbReference>
<evidence type="ECO:0000256" key="10">
    <source>
        <dbReference type="ARBA" id="ARBA00037791"/>
    </source>
</evidence>
<evidence type="ECO:0000256" key="9">
    <source>
        <dbReference type="ARBA" id="ARBA00022958"/>
    </source>
</evidence>
<dbReference type="KEGG" id="dfa:DFA_04058"/>
<feature type="region of interest" description="Disordered" evidence="14">
    <location>
        <begin position="107"/>
        <end position="135"/>
    </location>
</feature>
<dbReference type="GO" id="GO:0005524">
    <property type="term" value="F:ATP binding"/>
    <property type="evidence" value="ECO:0007669"/>
    <property type="project" value="UniProtKB-KW"/>
</dbReference>
<keyword evidence="8" id="KW-0460">Magnesium</keyword>
<evidence type="ECO:0000313" key="16">
    <source>
        <dbReference type="Proteomes" id="UP000007797"/>
    </source>
</evidence>
<dbReference type="PANTHER" id="PTHR46570:SF1">
    <property type="entry name" value="TUBULIN--TYROSINE LIGASE"/>
    <property type="match status" value="1"/>
</dbReference>
<evidence type="ECO:0000256" key="7">
    <source>
        <dbReference type="ARBA" id="ARBA00022840"/>
    </source>
</evidence>
<dbReference type="SUPFAM" id="SSF56059">
    <property type="entry name" value="Glutathione synthetase ATP-binding domain-like"/>
    <property type="match status" value="1"/>
</dbReference>
<dbReference type="PANTHER" id="PTHR46570">
    <property type="entry name" value="TUBULIN--TYROSINE LIGASE"/>
    <property type="match status" value="1"/>
</dbReference>
<evidence type="ECO:0000256" key="3">
    <source>
        <dbReference type="ARBA" id="ARBA00006820"/>
    </source>
</evidence>
<evidence type="ECO:0000256" key="1">
    <source>
        <dbReference type="ARBA" id="ARBA00001946"/>
    </source>
</evidence>
<proteinExistence type="inferred from homology"/>
<dbReference type="Proteomes" id="UP000007797">
    <property type="component" value="Unassembled WGS sequence"/>
</dbReference>
<keyword evidence="7" id="KW-0067">ATP-binding</keyword>
<evidence type="ECO:0000256" key="12">
    <source>
        <dbReference type="ARBA" id="ARBA00041021"/>
    </source>
</evidence>
<name>F4Q163_CACFS</name>
<dbReference type="EMBL" id="GL883018">
    <property type="protein sequence ID" value="EGG18564.1"/>
    <property type="molecule type" value="Genomic_DNA"/>
</dbReference>
<keyword evidence="6" id="KW-0547">Nucleotide-binding</keyword>
<evidence type="ECO:0000256" key="6">
    <source>
        <dbReference type="ARBA" id="ARBA00022741"/>
    </source>
</evidence>
<dbReference type="GeneID" id="14870476"/>
<dbReference type="STRING" id="1054147.F4Q163"/>
<evidence type="ECO:0000256" key="11">
    <source>
        <dbReference type="ARBA" id="ARBA00038960"/>
    </source>
</evidence>
<comment type="similarity">
    <text evidence="3">Belongs to the tubulin--tyrosine ligase family.</text>
</comment>
<dbReference type="OMA" id="LTNFCYQ"/>
<comment type="cofactor">
    <cofactor evidence="2">
        <name>K(+)</name>
        <dbReference type="ChEBI" id="CHEBI:29103"/>
    </cofactor>
</comment>
<evidence type="ECO:0000256" key="8">
    <source>
        <dbReference type="ARBA" id="ARBA00022842"/>
    </source>
</evidence>
<comment type="cofactor">
    <cofactor evidence="1">
        <name>Mg(2+)</name>
        <dbReference type="ChEBI" id="CHEBI:18420"/>
    </cofactor>
</comment>
<reference evidence="16" key="1">
    <citation type="journal article" date="2011" name="Genome Res.">
        <title>Phylogeny-wide analysis of social amoeba genomes highlights ancient origins for complex intercellular communication.</title>
        <authorList>
            <person name="Heidel A.J."/>
            <person name="Lawal H.M."/>
            <person name="Felder M."/>
            <person name="Schilde C."/>
            <person name="Helps N.R."/>
            <person name="Tunggal B."/>
            <person name="Rivero F."/>
            <person name="John U."/>
            <person name="Schleicher M."/>
            <person name="Eichinger L."/>
            <person name="Platzer M."/>
            <person name="Noegel A.A."/>
            <person name="Schaap P."/>
            <person name="Gloeckner G."/>
        </authorList>
    </citation>
    <scope>NUCLEOTIDE SEQUENCE [LARGE SCALE GENOMIC DNA]</scope>
    <source>
        <strain evidence="16">SH3</strain>
    </source>
</reference>
<dbReference type="AlphaFoldDB" id="F4Q163"/>
<dbReference type="Pfam" id="PF03133">
    <property type="entry name" value="TTL"/>
    <property type="match status" value="1"/>
</dbReference>
<feature type="compositionally biased region" description="Low complexity" evidence="14">
    <location>
        <begin position="109"/>
        <end position="135"/>
    </location>
</feature>
<protein>
    <recommendedName>
        <fullName evidence="12">Tubulin--tyrosine ligase</fullName>
        <ecNumber evidence="11">6.3.2.25</ecNumber>
    </recommendedName>
</protein>
<evidence type="ECO:0000256" key="13">
    <source>
        <dbReference type="ARBA" id="ARBA00047950"/>
    </source>
</evidence>
<evidence type="ECO:0000256" key="2">
    <source>
        <dbReference type="ARBA" id="ARBA00001958"/>
    </source>
</evidence>
<dbReference type="PROSITE" id="PS51221">
    <property type="entry name" value="TTL"/>
    <property type="match status" value="1"/>
</dbReference>
<keyword evidence="16" id="KW-1185">Reference proteome</keyword>
<evidence type="ECO:0000256" key="5">
    <source>
        <dbReference type="ARBA" id="ARBA00022598"/>
    </source>
</evidence>
<dbReference type="InterPro" id="IPR004344">
    <property type="entry name" value="TTL/TTLL_fam"/>
</dbReference>
<comment type="function">
    <text evidence="10">Catalyzes the post-translational addition of a tyrosine to the C-terminal end of detyrosinated alpha-tubulin.</text>
</comment>
<dbReference type="GO" id="GO:0004835">
    <property type="term" value="F:tubulin-tyrosine ligase activity"/>
    <property type="evidence" value="ECO:0007669"/>
    <property type="project" value="UniProtKB-EC"/>
</dbReference>
<sequence>MIDWTWMMKLGYDIKANLTYHKILRDVYFKKDDRWVPVDADTAHVCETIADAVKLGASDTRDDNGERIVPLLVSNRTLEYNSQYGYIRPFNNEYYQRIYDRDDELERINNNNNNNNNNEQLSSSSSSSTTNTTSPTLNHIISEQQHQQEEQDNDDVSATPVEGKLQLRKVNFNGIIRNAIGGFHLMIDKFVLTKTLARSDYLVPSILVEHGVVTGTYGMDGDMSDKPDRVWYLKDPRLNRSKGIQLFKKLDDALEICKADPSKRYIVQREMVPLLLNNTYKFDIRVMILFTFSPTSTNLYLFKEGVIRSTGAKYERGSTDTQQQFTNFCFQKEMNPEFENILPLRDWDTQDKTFKRIQQAVCEIFTNFMPRLNQLGHQGYTIFGLDFLIDELEKLHLLEVNYSPSMFIASSENVKSICRRAISQIPALALEPILFSTTPITGDWIHCLERVHLKKKVNNDNKDDDDDEDLDNFNLF</sequence>
<accession>F4Q163</accession>
<organism evidence="15 16">
    <name type="scientific">Cavenderia fasciculata</name>
    <name type="common">Slime mold</name>
    <name type="synonym">Dictyostelium fasciculatum</name>
    <dbReference type="NCBI Taxonomy" id="261658"/>
    <lineage>
        <taxon>Eukaryota</taxon>
        <taxon>Amoebozoa</taxon>
        <taxon>Evosea</taxon>
        <taxon>Eumycetozoa</taxon>
        <taxon>Dictyostelia</taxon>
        <taxon>Acytosteliales</taxon>
        <taxon>Cavenderiaceae</taxon>
        <taxon>Cavenderia</taxon>
    </lineage>
</organism>
<comment type="subunit">
    <text evidence="4">Monomer.</text>
</comment>
<gene>
    <name evidence="15" type="ORF">DFA_04058</name>
</gene>
<evidence type="ECO:0000256" key="14">
    <source>
        <dbReference type="SAM" id="MobiDB-lite"/>
    </source>
</evidence>
<keyword evidence="5" id="KW-0436">Ligase</keyword>
<dbReference type="GO" id="GO:0000226">
    <property type="term" value="P:microtubule cytoskeleton organization"/>
    <property type="evidence" value="ECO:0007669"/>
    <property type="project" value="TreeGrafter"/>
</dbReference>
<dbReference type="Gene3D" id="3.30.470.20">
    <property type="entry name" value="ATP-grasp fold, B domain"/>
    <property type="match status" value="1"/>
</dbReference>
<dbReference type="GO" id="GO:0005876">
    <property type="term" value="C:spindle microtubule"/>
    <property type="evidence" value="ECO:0007669"/>
    <property type="project" value="TreeGrafter"/>
</dbReference>
<comment type="catalytic activity">
    <reaction evidence="13">
        <text>C-terminal L-alpha-aminoacyl-L-glutamyl-L-glutamyl-[tubulin] + L-tyrosine + ATP = C-terminal L-alpha-aminoacyl-L-glutamyl-L-glutamyl-L-tyrosyl-[tubulin] + ADP + phosphate + H(+)</text>
        <dbReference type="Rhea" id="RHEA:17605"/>
        <dbReference type="Rhea" id="RHEA-COMP:16434"/>
        <dbReference type="Rhea" id="RHEA-COMP:16435"/>
        <dbReference type="ChEBI" id="CHEBI:15378"/>
        <dbReference type="ChEBI" id="CHEBI:30616"/>
        <dbReference type="ChEBI" id="CHEBI:43474"/>
        <dbReference type="ChEBI" id="CHEBI:58315"/>
        <dbReference type="ChEBI" id="CHEBI:149554"/>
        <dbReference type="ChEBI" id="CHEBI:149555"/>
        <dbReference type="ChEBI" id="CHEBI:456216"/>
        <dbReference type="EC" id="6.3.2.25"/>
    </reaction>
</comment>
<dbReference type="RefSeq" id="XP_004366468.1">
    <property type="nucleotide sequence ID" value="XM_004366411.1"/>
</dbReference>
<dbReference type="EC" id="6.3.2.25" evidence="11"/>
<keyword evidence="9" id="KW-0630">Potassium</keyword>
<evidence type="ECO:0000313" key="15">
    <source>
        <dbReference type="EMBL" id="EGG18564.1"/>
    </source>
</evidence>